<evidence type="ECO:0000256" key="1">
    <source>
        <dbReference type="ARBA" id="ARBA00022553"/>
    </source>
</evidence>
<sequence>MTRGAPAGGPTVTRISPWPRVTAVLHSPTTATLIVNDTEHACSAPSAARLRTGLLARATAVAATVDRPVRLRLASAGGGQLLAVHPDGAVHALDDQGRTSAAPLPAPQDTGCRRCGTPQPVVATTCARCGALEPHRVEDRPVPVLDVAALTLPDAALAERLHGTRDEAAHPDVSQAVLEVDGRPPVTFHGEAALGRNPSAAPGRTPVVVRSPGMLVSKTHALVSVDPQGVLRVTDCGSTNGTTVLGDPPLPLSPGQAHVVPSGTTVRLGDVSCRIVLV</sequence>
<proteinExistence type="predicted"/>
<protein>
    <submittedName>
        <fullName evidence="3">FHA domain-containing protein</fullName>
    </submittedName>
</protein>
<dbReference type="EMBL" id="CP074405">
    <property type="protein sequence ID" value="QVI62186.1"/>
    <property type="molecule type" value="Genomic_DNA"/>
</dbReference>
<feature type="domain" description="FHA" evidence="2">
    <location>
        <begin position="192"/>
        <end position="244"/>
    </location>
</feature>
<dbReference type="InterPro" id="IPR008984">
    <property type="entry name" value="SMAD_FHA_dom_sf"/>
</dbReference>
<dbReference type="Gene3D" id="2.60.200.20">
    <property type="match status" value="1"/>
</dbReference>
<reference evidence="3 4" key="1">
    <citation type="submission" date="2021-05" db="EMBL/GenBank/DDBJ databases">
        <title>Novel species in genus Cellulomonas.</title>
        <authorList>
            <person name="Zhang G."/>
        </authorList>
    </citation>
    <scope>NUCLEOTIDE SEQUENCE [LARGE SCALE GENOMIC DNA]</scope>
    <source>
        <strain evidence="4">zg-ZUI222</strain>
    </source>
</reference>
<evidence type="ECO:0000313" key="4">
    <source>
        <dbReference type="Proteomes" id="UP000677804"/>
    </source>
</evidence>
<dbReference type="Proteomes" id="UP000677804">
    <property type="component" value="Chromosome"/>
</dbReference>
<keyword evidence="1" id="KW-0597">Phosphoprotein</keyword>
<dbReference type="InterPro" id="IPR000253">
    <property type="entry name" value="FHA_dom"/>
</dbReference>
<dbReference type="PROSITE" id="PS50006">
    <property type="entry name" value="FHA_DOMAIN"/>
    <property type="match status" value="1"/>
</dbReference>
<organism evidence="3 4">
    <name type="scientific">Cellulomonas wangleii</name>
    <dbReference type="NCBI Taxonomy" id="2816956"/>
    <lineage>
        <taxon>Bacteria</taxon>
        <taxon>Bacillati</taxon>
        <taxon>Actinomycetota</taxon>
        <taxon>Actinomycetes</taxon>
        <taxon>Micrococcales</taxon>
        <taxon>Cellulomonadaceae</taxon>
        <taxon>Cellulomonas</taxon>
    </lineage>
</organism>
<dbReference type="RefSeq" id="WP_207339754.1">
    <property type="nucleotide sequence ID" value="NZ_CP074405.1"/>
</dbReference>
<evidence type="ECO:0000259" key="2">
    <source>
        <dbReference type="PROSITE" id="PS50006"/>
    </source>
</evidence>
<dbReference type="SUPFAM" id="SSF49879">
    <property type="entry name" value="SMAD/FHA domain"/>
    <property type="match status" value="1"/>
</dbReference>
<dbReference type="Pfam" id="PF00498">
    <property type="entry name" value="FHA"/>
    <property type="match status" value="1"/>
</dbReference>
<accession>A0ABX8D6U1</accession>
<keyword evidence="4" id="KW-1185">Reference proteome</keyword>
<name>A0ABX8D6U1_9CELL</name>
<evidence type="ECO:0000313" key="3">
    <source>
        <dbReference type="EMBL" id="QVI62186.1"/>
    </source>
</evidence>
<gene>
    <name evidence="3" type="ORF">KG103_17520</name>
</gene>